<keyword evidence="2" id="KW-1185">Reference proteome</keyword>
<evidence type="ECO:0000313" key="1">
    <source>
        <dbReference type="EMBL" id="THH21129.1"/>
    </source>
</evidence>
<protein>
    <submittedName>
        <fullName evidence="1">Uncharacterized protein</fullName>
    </submittedName>
</protein>
<accession>A0A4S4M7I2</accession>
<reference evidence="1 2" key="1">
    <citation type="submission" date="2019-02" db="EMBL/GenBank/DDBJ databases">
        <title>Genome sequencing of the rare red list fungi Bondarzewia mesenterica.</title>
        <authorList>
            <person name="Buettner E."/>
            <person name="Kellner H."/>
        </authorList>
    </citation>
    <scope>NUCLEOTIDE SEQUENCE [LARGE SCALE GENOMIC DNA]</scope>
    <source>
        <strain evidence="1 2">DSM 108281</strain>
    </source>
</reference>
<evidence type="ECO:0000313" key="2">
    <source>
        <dbReference type="Proteomes" id="UP000310158"/>
    </source>
</evidence>
<comment type="caution">
    <text evidence="1">The sequence shown here is derived from an EMBL/GenBank/DDBJ whole genome shotgun (WGS) entry which is preliminary data.</text>
</comment>
<proteinExistence type="predicted"/>
<dbReference type="AlphaFoldDB" id="A0A4S4M7I2"/>
<gene>
    <name evidence="1" type="ORF">EW146_g322</name>
</gene>
<dbReference type="OrthoDB" id="2990568at2759"/>
<organism evidence="1 2">
    <name type="scientific">Bondarzewia mesenterica</name>
    <dbReference type="NCBI Taxonomy" id="1095465"/>
    <lineage>
        <taxon>Eukaryota</taxon>
        <taxon>Fungi</taxon>
        <taxon>Dikarya</taxon>
        <taxon>Basidiomycota</taxon>
        <taxon>Agaricomycotina</taxon>
        <taxon>Agaricomycetes</taxon>
        <taxon>Russulales</taxon>
        <taxon>Bondarzewiaceae</taxon>
        <taxon>Bondarzewia</taxon>
    </lineage>
</organism>
<dbReference type="EMBL" id="SGPL01000007">
    <property type="protein sequence ID" value="THH21129.1"/>
    <property type="molecule type" value="Genomic_DNA"/>
</dbReference>
<name>A0A4S4M7I2_9AGAM</name>
<sequence>MLKIRTHVFSAFLKSKIVLLNDSCNTTISFSGIEAIDTRAFKDFCGRLGSKAAALTKFIADRAKESKTPCVLIGASALIVRGIIRRETYDVDFNIAPRRSLELQNTIKPRLDQSKREAVLVDGKTPQLKALQTSFRIFKSFEGKSVEENMKADISENRCALLSSAYSDVDGVMVATLPLVVVFKICAITRPNRPPLKQVTDISDLVDVLNYLVAHGETVADELQELFAHEVPPFSWRVFWEQLDPSTSVILEDQLHRVGIAKTRD</sequence>
<dbReference type="Proteomes" id="UP000310158">
    <property type="component" value="Unassembled WGS sequence"/>
</dbReference>